<name>A0A6C0JDV4_9ZZZZ</name>
<dbReference type="SUPFAM" id="SSF51294">
    <property type="entry name" value="Hedgehog/intein (Hint) domain"/>
    <property type="match status" value="1"/>
</dbReference>
<dbReference type="AlphaFoldDB" id="A0A6C0JDV4"/>
<evidence type="ECO:0008006" key="2">
    <source>
        <dbReference type="Google" id="ProtNLM"/>
    </source>
</evidence>
<reference evidence="1" key="1">
    <citation type="journal article" date="2020" name="Nature">
        <title>Giant virus diversity and host interactions through global metagenomics.</title>
        <authorList>
            <person name="Schulz F."/>
            <person name="Roux S."/>
            <person name="Paez-Espino D."/>
            <person name="Jungbluth S."/>
            <person name="Walsh D.A."/>
            <person name="Denef V.J."/>
            <person name="McMahon K.D."/>
            <person name="Konstantinidis K.T."/>
            <person name="Eloe-Fadrosh E.A."/>
            <person name="Kyrpides N.C."/>
            <person name="Woyke T."/>
        </authorList>
    </citation>
    <scope>NUCLEOTIDE SEQUENCE</scope>
    <source>
        <strain evidence="1">GVMAG-M-3300027708-20</strain>
    </source>
</reference>
<dbReference type="EMBL" id="MN740389">
    <property type="protein sequence ID" value="QHU03809.1"/>
    <property type="molecule type" value="Genomic_DNA"/>
</dbReference>
<evidence type="ECO:0000313" key="1">
    <source>
        <dbReference type="EMBL" id="QHU03809.1"/>
    </source>
</evidence>
<dbReference type="InterPro" id="IPR036844">
    <property type="entry name" value="Hint_dom_sf"/>
</dbReference>
<proteinExistence type="predicted"/>
<organism evidence="1">
    <name type="scientific">viral metagenome</name>
    <dbReference type="NCBI Taxonomy" id="1070528"/>
    <lineage>
        <taxon>unclassified sequences</taxon>
        <taxon>metagenomes</taxon>
        <taxon>organismal metagenomes</taxon>
    </lineage>
</organism>
<sequence>MAFFLQINDVSFTIDENIAGNGAVSGTTAIFDFTSYQITGYTVTPSIDWWVHGSTIGKNMRISTVSIQGDPVTSNSYSITLADGKNFNSEDNVSYSFTKYPLATASLTNGNHQISINFTSDQIINDLTTHYSQVMNTVNPNIVDTAGYYVQGYGANPDVINGAIGAFTYINNDQYNVQINVVSGSVNDGNQYFLSAEPLAIVPTLINETYSNIATFPDLIGQVDYCQVGWLANSYNLSNVEVKSINSGVVSVPFGTQIDTNPPTHAVYFVPCFKEGTKILCLIGNVETYIEIQDLEVGTLVKTYLHGYQKISMIGSGVIKNPEDDKRIKDRLYKYSNNDFPEDLVLTGGHSILVDELTEEQKEKTSKYWKIFHKTDDKHRLLAVVDENAVPYEIPGSFNIYHIALEHDDDSANYGIYANGLLVESCCKRALKNKINITTVE</sequence>
<protein>
    <recommendedName>
        <fullName evidence="2">Hedgehog/Intein (Hint) domain-containing protein</fullName>
    </recommendedName>
</protein>
<accession>A0A6C0JDV4</accession>